<dbReference type="Proteomes" id="UP001209755">
    <property type="component" value="Unassembled WGS sequence"/>
</dbReference>
<evidence type="ECO:0000313" key="2">
    <source>
        <dbReference type="Proteomes" id="UP001209755"/>
    </source>
</evidence>
<comment type="caution">
    <text evidence="1">The sequence shown here is derived from an EMBL/GenBank/DDBJ whole genome shotgun (WGS) entry which is preliminary data.</text>
</comment>
<dbReference type="Pfam" id="PF14070">
    <property type="entry name" value="YjfB_motility"/>
    <property type="match status" value="1"/>
</dbReference>
<keyword evidence="2" id="KW-1185">Reference proteome</keyword>
<evidence type="ECO:0000313" key="1">
    <source>
        <dbReference type="EMBL" id="MCW2308741.1"/>
    </source>
</evidence>
<dbReference type="RefSeq" id="WP_264602346.1">
    <property type="nucleotide sequence ID" value="NZ_JAOQNS010000008.1"/>
</dbReference>
<gene>
    <name evidence="1" type="ORF">M2319_003087</name>
</gene>
<dbReference type="EMBL" id="JAOQNS010000008">
    <property type="protein sequence ID" value="MCW2308741.1"/>
    <property type="molecule type" value="Genomic_DNA"/>
</dbReference>
<name>A0ABT3HEB7_9HYPH</name>
<sequence>MSIAASYAATTQAQTQIAMQTAMVKQAHEAEQSIANVLEQAVEAGQQIASAPPPGMGAKVDVSA</sequence>
<protein>
    <recommendedName>
        <fullName evidence="3">Motility protein</fullName>
    </recommendedName>
</protein>
<organism evidence="1 2">
    <name type="scientific">Rhodobium gokarnense</name>
    <dbReference type="NCBI Taxonomy" id="364296"/>
    <lineage>
        <taxon>Bacteria</taxon>
        <taxon>Pseudomonadati</taxon>
        <taxon>Pseudomonadota</taxon>
        <taxon>Alphaproteobacteria</taxon>
        <taxon>Hyphomicrobiales</taxon>
        <taxon>Rhodobiaceae</taxon>
        <taxon>Rhodobium</taxon>
    </lineage>
</organism>
<dbReference type="InterPro" id="IPR025906">
    <property type="entry name" value="YjfB_motility"/>
</dbReference>
<reference evidence="2" key="1">
    <citation type="submission" date="2023-07" db="EMBL/GenBank/DDBJ databases">
        <title>Genome sequencing of Purple Non-Sulfur Bacteria from various extreme environments.</title>
        <authorList>
            <person name="Mayer M."/>
        </authorList>
    </citation>
    <scope>NUCLEOTIDE SEQUENCE [LARGE SCALE GENOMIC DNA]</scope>
    <source>
        <strain evidence="2">DSM 17935</strain>
    </source>
</reference>
<evidence type="ECO:0008006" key="3">
    <source>
        <dbReference type="Google" id="ProtNLM"/>
    </source>
</evidence>
<proteinExistence type="predicted"/>
<accession>A0ABT3HEB7</accession>